<keyword evidence="4 5" id="KW-0472">Membrane</keyword>
<comment type="caution">
    <text evidence="7">The sequence shown here is derived from an EMBL/GenBank/DDBJ whole genome shotgun (WGS) entry which is preliminary data.</text>
</comment>
<keyword evidence="3 5" id="KW-1133">Transmembrane helix</keyword>
<feature type="transmembrane region" description="Helical" evidence="5">
    <location>
        <begin position="248"/>
        <end position="273"/>
    </location>
</feature>
<reference evidence="7 8" key="1">
    <citation type="submission" date="2023-08" db="EMBL/GenBank/DDBJ databases">
        <title>A Necator americanus chromosomal reference genome.</title>
        <authorList>
            <person name="Ilik V."/>
            <person name="Petrzelkova K.J."/>
            <person name="Pardy F."/>
            <person name="Fuh T."/>
            <person name="Niatou-Singa F.S."/>
            <person name="Gouil Q."/>
            <person name="Baker L."/>
            <person name="Ritchie M.E."/>
            <person name="Jex A.R."/>
            <person name="Gazzola D."/>
            <person name="Li H."/>
            <person name="Toshio Fujiwara R."/>
            <person name="Zhan B."/>
            <person name="Aroian R.V."/>
            <person name="Pafco B."/>
            <person name="Schwarz E.M."/>
        </authorList>
    </citation>
    <scope>NUCLEOTIDE SEQUENCE [LARGE SCALE GENOMIC DNA]</scope>
    <source>
        <strain evidence="7 8">Aroian</strain>
        <tissue evidence="7">Whole animal</tissue>
    </source>
</reference>
<keyword evidence="5" id="KW-0813">Transport</keyword>
<comment type="caution">
    <text evidence="5">Lacks conserved residue(s) required for the propagation of feature annotation.</text>
</comment>
<evidence type="ECO:0000313" key="8">
    <source>
        <dbReference type="Proteomes" id="UP001303046"/>
    </source>
</evidence>
<evidence type="ECO:0000256" key="6">
    <source>
        <dbReference type="SAM" id="MobiDB-lite"/>
    </source>
</evidence>
<feature type="transmembrane region" description="Helical" evidence="5">
    <location>
        <begin position="319"/>
        <end position="343"/>
    </location>
</feature>
<dbReference type="PANTHER" id="PTHR10687:SF2">
    <property type="entry name" value="SECRETORY CARRIER-ASSOCIATED MEMBRANE PROTEIN"/>
    <property type="match status" value="1"/>
</dbReference>
<organism evidence="7 8">
    <name type="scientific">Necator americanus</name>
    <name type="common">Human hookworm</name>
    <dbReference type="NCBI Taxonomy" id="51031"/>
    <lineage>
        <taxon>Eukaryota</taxon>
        <taxon>Metazoa</taxon>
        <taxon>Ecdysozoa</taxon>
        <taxon>Nematoda</taxon>
        <taxon>Chromadorea</taxon>
        <taxon>Rhabditida</taxon>
        <taxon>Rhabditina</taxon>
        <taxon>Rhabditomorpha</taxon>
        <taxon>Strongyloidea</taxon>
        <taxon>Ancylostomatidae</taxon>
        <taxon>Bunostominae</taxon>
        <taxon>Necator</taxon>
    </lineage>
</organism>
<dbReference type="Proteomes" id="UP001303046">
    <property type="component" value="Unassembled WGS sequence"/>
</dbReference>
<evidence type="ECO:0000256" key="2">
    <source>
        <dbReference type="ARBA" id="ARBA00022692"/>
    </source>
</evidence>
<feature type="region of interest" description="Disordered" evidence="6">
    <location>
        <begin position="73"/>
        <end position="108"/>
    </location>
</feature>
<feature type="transmembrane region" description="Helical" evidence="5">
    <location>
        <begin position="206"/>
        <end position="228"/>
    </location>
</feature>
<dbReference type="EMBL" id="JAVFWL010000001">
    <property type="protein sequence ID" value="KAK6729316.1"/>
    <property type="molecule type" value="Genomic_DNA"/>
</dbReference>
<sequence>MALNSNPFADPFAEPVGNPPTSKTEAAETSADFNPFANQSTGVVPTHQGTSGLGGGATVTMSDELFRKQEELERKSQELRQREEELNRRQQMQQNMHTGQSGSNAQRPHNWPPLPAFIPIEPCFYQDIEVEIPVQFQKTVTVVYYVFLIYVLALTANVIASLFYMLFAKGPVGQLLLAIIQLCLFSPCSFLFWFRPVYKAFRNDSSFNFMVFFFVLFFHSLFTLVQTLGISSYACGWINTIETFGVSIPVALIMLVSALSFTAALAGMVYALLRVHKLYRGSGFSIDKARQEFTNGQVLQRRLLRELHSSRPRRDASDLLIHLCFPHFILFLIFWSNIFLHLLQQNGDRNTLRAFTRSSCKLTLCNLFRAHHRHSPLSQITFFAVQIVTIFALIFISVRFLVLNVLYY</sequence>
<dbReference type="PANTHER" id="PTHR10687">
    <property type="entry name" value="SECRETORY CARRIER-ASSOCIATED MEMBRANE PROTEIN SCAMP"/>
    <property type="match status" value="1"/>
</dbReference>
<feature type="region of interest" description="Disordered" evidence="6">
    <location>
        <begin position="1"/>
        <end position="60"/>
    </location>
</feature>
<dbReference type="InterPro" id="IPR007273">
    <property type="entry name" value="SCAMP"/>
</dbReference>
<dbReference type="Pfam" id="PF04144">
    <property type="entry name" value="SCAMP"/>
    <property type="match status" value="1"/>
</dbReference>
<keyword evidence="2 5" id="KW-0812">Transmembrane</keyword>
<proteinExistence type="inferred from homology"/>
<feature type="compositionally biased region" description="Polar residues" evidence="6">
    <location>
        <begin position="36"/>
        <end position="50"/>
    </location>
</feature>
<accession>A0ABR1BU91</accession>
<feature type="compositionally biased region" description="Basic and acidic residues" evidence="6">
    <location>
        <begin position="73"/>
        <end position="88"/>
    </location>
</feature>
<name>A0ABR1BU91_NECAM</name>
<evidence type="ECO:0000256" key="3">
    <source>
        <dbReference type="ARBA" id="ARBA00022989"/>
    </source>
</evidence>
<gene>
    <name evidence="7" type="primary">Necator_chrI.g2523</name>
    <name evidence="7" type="ORF">RB195_006395</name>
</gene>
<feature type="transmembrane region" description="Helical" evidence="5">
    <location>
        <begin position="173"/>
        <end position="194"/>
    </location>
</feature>
<feature type="compositionally biased region" description="Polar residues" evidence="6">
    <location>
        <begin position="97"/>
        <end position="107"/>
    </location>
</feature>
<evidence type="ECO:0000256" key="5">
    <source>
        <dbReference type="RuleBase" id="RU363122"/>
    </source>
</evidence>
<evidence type="ECO:0000256" key="1">
    <source>
        <dbReference type="ARBA" id="ARBA00004141"/>
    </source>
</evidence>
<protein>
    <recommendedName>
        <fullName evidence="5">Secretory carrier-associated membrane protein</fullName>
        <shortName evidence="5">Secretory carrier membrane protein</shortName>
    </recommendedName>
</protein>
<comment type="similarity">
    <text evidence="5">Belongs to the SCAMP family.</text>
</comment>
<comment type="subcellular location">
    <subcellularLocation>
        <location evidence="1 5">Membrane</location>
        <topology evidence="1 5">Multi-pass membrane protein</topology>
    </subcellularLocation>
</comment>
<feature type="transmembrane region" description="Helical" evidence="5">
    <location>
        <begin position="142"/>
        <end position="167"/>
    </location>
</feature>
<keyword evidence="8" id="KW-1185">Reference proteome</keyword>
<evidence type="ECO:0000256" key="4">
    <source>
        <dbReference type="ARBA" id="ARBA00023136"/>
    </source>
</evidence>
<feature type="transmembrane region" description="Helical" evidence="5">
    <location>
        <begin position="383"/>
        <end position="407"/>
    </location>
</feature>
<evidence type="ECO:0000313" key="7">
    <source>
        <dbReference type="EMBL" id="KAK6729316.1"/>
    </source>
</evidence>